<feature type="domain" description="Peptidoglycan binding-like" evidence="1">
    <location>
        <begin position="12"/>
        <end position="67"/>
    </location>
</feature>
<dbReference type="Gene3D" id="1.20.141.10">
    <property type="entry name" value="Chitosanase, subunit A, domain 1"/>
    <property type="match status" value="1"/>
</dbReference>
<keyword evidence="3" id="KW-1185">Reference proteome</keyword>
<dbReference type="InterPro" id="IPR002477">
    <property type="entry name" value="Peptidoglycan-bd-like"/>
</dbReference>
<dbReference type="Gene3D" id="1.10.101.10">
    <property type="entry name" value="PGBD-like superfamily/PGBD"/>
    <property type="match status" value="1"/>
</dbReference>
<dbReference type="Proteomes" id="UP000436006">
    <property type="component" value="Unassembled WGS sequence"/>
</dbReference>
<dbReference type="InterPro" id="IPR000400">
    <property type="entry name" value="Glyco_hydro_46"/>
</dbReference>
<gene>
    <name evidence="2" type="ORF">GO755_40350</name>
</gene>
<dbReference type="EMBL" id="WPIN01000040">
    <property type="protein sequence ID" value="MVM36325.1"/>
    <property type="molecule type" value="Genomic_DNA"/>
</dbReference>
<evidence type="ECO:0000259" key="1">
    <source>
        <dbReference type="Pfam" id="PF01471"/>
    </source>
</evidence>
<comment type="caution">
    <text evidence="2">The sequence shown here is derived from an EMBL/GenBank/DDBJ whole genome shotgun (WGS) entry which is preliminary data.</text>
</comment>
<dbReference type="SUPFAM" id="SSF47090">
    <property type="entry name" value="PGBD-like"/>
    <property type="match status" value="1"/>
</dbReference>
<dbReference type="GO" id="GO:0016977">
    <property type="term" value="F:chitosanase activity"/>
    <property type="evidence" value="ECO:0007669"/>
    <property type="project" value="InterPro"/>
</dbReference>
<dbReference type="RefSeq" id="WP_157591120.1">
    <property type="nucleotide sequence ID" value="NZ_WPIN01000040.1"/>
</dbReference>
<dbReference type="InterPro" id="IPR023346">
    <property type="entry name" value="Lysozyme-like_dom_sf"/>
</dbReference>
<accession>A0A7K1SR82</accession>
<evidence type="ECO:0000313" key="2">
    <source>
        <dbReference type="EMBL" id="MVM36325.1"/>
    </source>
</evidence>
<dbReference type="Pfam" id="PF01374">
    <property type="entry name" value="Glyco_hydro_46"/>
    <property type="match status" value="1"/>
</dbReference>
<proteinExistence type="predicted"/>
<dbReference type="AlphaFoldDB" id="A0A7K1SR82"/>
<dbReference type="InterPro" id="IPR036366">
    <property type="entry name" value="PGBDSf"/>
</dbReference>
<dbReference type="GO" id="GO:0005576">
    <property type="term" value="C:extracellular region"/>
    <property type="evidence" value="ECO:0007669"/>
    <property type="project" value="InterPro"/>
</dbReference>
<protein>
    <recommendedName>
        <fullName evidence="1">Peptidoglycan binding-like domain-containing protein</fullName>
    </recommendedName>
</protein>
<reference evidence="2 3" key="1">
    <citation type="submission" date="2019-12" db="EMBL/GenBank/DDBJ databases">
        <title>Spirosoma sp. HMF4905 genome sequencing and assembly.</title>
        <authorList>
            <person name="Kang H."/>
            <person name="Cha I."/>
            <person name="Kim H."/>
            <person name="Joh K."/>
        </authorList>
    </citation>
    <scope>NUCLEOTIDE SEQUENCE [LARGE SCALE GENOMIC DNA]</scope>
    <source>
        <strain evidence="2 3">HMF4905</strain>
    </source>
</reference>
<dbReference type="GO" id="GO:0005975">
    <property type="term" value="P:carbohydrate metabolic process"/>
    <property type="evidence" value="ECO:0007669"/>
    <property type="project" value="InterPro"/>
</dbReference>
<dbReference type="InterPro" id="IPR036365">
    <property type="entry name" value="PGBD-like_sf"/>
</dbReference>
<sequence length="305" mass="34135">MDRILFAKPAKGDLIRKIQRHLTDSSFDTHGMDGTFGVNTELAVINFQKQNELPPTGLIDLKTYTLLTGEEIPSVQERTLQLTAAFEGHDYTLAQGNFDGAGITWGIIGFTLLSGKLKKIIQLIHQRKPSLVADAFQEKMPELLSVLKSPLKQQLAFGNSISIGSSKVRLAEPWRSAFARFGEMEEVKALQRDIADQDFFQPALQTAHDFDLKTELGTALTFDIHVQNGSIKEMARKQIDRETKAHPITKEQDLRVILANAVADQSRPVFREDVRSRKLTLATGSGKVHGEQFILRNWGLDELEV</sequence>
<dbReference type="SUPFAM" id="SSF53955">
    <property type="entry name" value="Lysozyme-like"/>
    <property type="match status" value="1"/>
</dbReference>
<organism evidence="2 3">
    <name type="scientific">Spirosoma arboris</name>
    <dbReference type="NCBI Taxonomy" id="2682092"/>
    <lineage>
        <taxon>Bacteria</taxon>
        <taxon>Pseudomonadati</taxon>
        <taxon>Bacteroidota</taxon>
        <taxon>Cytophagia</taxon>
        <taxon>Cytophagales</taxon>
        <taxon>Cytophagaceae</taxon>
        <taxon>Spirosoma</taxon>
    </lineage>
</organism>
<name>A0A7K1SR82_9BACT</name>
<dbReference type="Pfam" id="PF01471">
    <property type="entry name" value="PG_binding_1"/>
    <property type="match status" value="1"/>
</dbReference>
<evidence type="ECO:0000313" key="3">
    <source>
        <dbReference type="Proteomes" id="UP000436006"/>
    </source>
</evidence>